<dbReference type="HAMAP" id="MF_01006">
    <property type="entry name" value="Undec_diphosphatase"/>
    <property type="match status" value="1"/>
</dbReference>
<dbReference type="NCBIfam" id="TIGR00753">
    <property type="entry name" value="undec_PP_bacA"/>
    <property type="match status" value="1"/>
</dbReference>
<keyword evidence="8 14" id="KW-1133">Transmembrane helix</keyword>
<feature type="transmembrane region" description="Helical" evidence="14">
    <location>
        <begin position="86"/>
        <end position="103"/>
    </location>
</feature>
<dbReference type="GO" id="GO:0009252">
    <property type="term" value="P:peptidoglycan biosynthetic process"/>
    <property type="evidence" value="ECO:0007669"/>
    <property type="project" value="UniProtKB-KW"/>
</dbReference>
<keyword evidence="14" id="KW-0961">Cell wall biogenesis/degradation</keyword>
<comment type="similarity">
    <text evidence="2 14">Belongs to the UppP family.</text>
</comment>
<dbReference type="EMBL" id="PKUR01000002">
    <property type="protein sequence ID" value="PLW86502.1"/>
    <property type="molecule type" value="Genomic_DNA"/>
</dbReference>
<keyword evidence="6 14" id="KW-0812">Transmembrane</keyword>
<evidence type="ECO:0000256" key="11">
    <source>
        <dbReference type="ARBA" id="ARBA00032707"/>
    </source>
</evidence>
<protein>
    <recommendedName>
        <fullName evidence="4 14">Undecaprenyl-diphosphatase</fullName>
        <ecNumber evidence="3 14">3.6.1.27</ecNumber>
    </recommendedName>
    <alternativeName>
        <fullName evidence="12 14">Bacitracin resistance protein</fullName>
    </alternativeName>
    <alternativeName>
        <fullName evidence="11 14">Undecaprenyl pyrophosphate phosphatase</fullName>
    </alternativeName>
</protein>
<evidence type="ECO:0000256" key="2">
    <source>
        <dbReference type="ARBA" id="ARBA00010621"/>
    </source>
</evidence>
<keyword evidence="16" id="KW-1185">Reference proteome</keyword>
<organism evidence="15 16">
    <name type="scientific">Halioglobus japonicus</name>
    <dbReference type="NCBI Taxonomy" id="930805"/>
    <lineage>
        <taxon>Bacteria</taxon>
        <taxon>Pseudomonadati</taxon>
        <taxon>Pseudomonadota</taxon>
        <taxon>Gammaproteobacteria</taxon>
        <taxon>Cellvibrionales</taxon>
        <taxon>Halieaceae</taxon>
        <taxon>Halioglobus</taxon>
    </lineage>
</organism>
<keyword evidence="14" id="KW-0573">Peptidoglycan synthesis</keyword>
<dbReference type="PANTHER" id="PTHR30622:SF4">
    <property type="entry name" value="UNDECAPRENYL-DIPHOSPHATASE"/>
    <property type="match status" value="1"/>
</dbReference>
<dbReference type="GO" id="GO:0005886">
    <property type="term" value="C:plasma membrane"/>
    <property type="evidence" value="ECO:0007669"/>
    <property type="project" value="UniProtKB-SubCell"/>
</dbReference>
<evidence type="ECO:0000256" key="12">
    <source>
        <dbReference type="ARBA" id="ARBA00032932"/>
    </source>
</evidence>
<keyword evidence="5 14" id="KW-1003">Cell membrane</keyword>
<comment type="miscellaneous">
    <text evidence="14">Bacitracin is thought to be involved in the inhibition of peptidoglycan synthesis by sequestering undecaprenyl diphosphate, thereby reducing the pool of lipid carrier available.</text>
</comment>
<dbReference type="AlphaFoldDB" id="A0AAP8MEU4"/>
<keyword evidence="9 14" id="KW-0472">Membrane</keyword>
<feature type="transmembrane region" description="Helical" evidence="14">
    <location>
        <begin position="185"/>
        <end position="202"/>
    </location>
</feature>
<evidence type="ECO:0000313" key="15">
    <source>
        <dbReference type="EMBL" id="PLW86502.1"/>
    </source>
</evidence>
<evidence type="ECO:0000256" key="4">
    <source>
        <dbReference type="ARBA" id="ARBA00021581"/>
    </source>
</evidence>
<keyword evidence="14" id="KW-0133">Cell shape</keyword>
<comment type="function">
    <text evidence="14">Catalyzes the dephosphorylation of undecaprenyl diphosphate (UPP). Confers resistance to bacitracin.</text>
</comment>
<evidence type="ECO:0000256" key="6">
    <source>
        <dbReference type="ARBA" id="ARBA00022692"/>
    </source>
</evidence>
<dbReference type="Pfam" id="PF02673">
    <property type="entry name" value="BacA"/>
    <property type="match status" value="1"/>
</dbReference>
<evidence type="ECO:0000256" key="14">
    <source>
        <dbReference type="HAMAP-Rule" id="MF_01006"/>
    </source>
</evidence>
<comment type="catalytic activity">
    <reaction evidence="13 14">
        <text>di-trans,octa-cis-undecaprenyl diphosphate + H2O = di-trans,octa-cis-undecaprenyl phosphate + phosphate + H(+)</text>
        <dbReference type="Rhea" id="RHEA:28094"/>
        <dbReference type="ChEBI" id="CHEBI:15377"/>
        <dbReference type="ChEBI" id="CHEBI:15378"/>
        <dbReference type="ChEBI" id="CHEBI:43474"/>
        <dbReference type="ChEBI" id="CHEBI:58405"/>
        <dbReference type="ChEBI" id="CHEBI:60392"/>
        <dbReference type="EC" id="3.6.1.27"/>
    </reaction>
</comment>
<evidence type="ECO:0000256" key="7">
    <source>
        <dbReference type="ARBA" id="ARBA00022801"/>
    </source>
</evidence>
<dbReference type="NCBIfam" id="NF001393">
    <property type="entry name" value="PRK00281.2-4"/>
    <property type="match status" value="1"/>
</dbReference>
<sequence length="268" mass="29013">MIDAFQAIVLALVQGLTEFLPISSSAHLVIPSLVLEWPDQGLAFDVAVHVGSLVAVLYYYRQTLRELAVDWFGSMAGQGATVNSRMVWYLGFATIPAGLAGIFLEQFIEDHARSLLVIASTTLIFGLLLGLADHHAERTPGDEPLTFWRGLFIGCAQAMALVPGVSRSGVTITAALMLNMSRQDAARFSFLLSIPIIASAGGRKTWELMGLGEPFDVPMMALGAVMSGVAAYACIALFLRLLDRVGMRPFVYYRIALAIVLFSIWLGS</sequence>
<proteinExistence type="inferred from homology"/>
<evidence type="ECO:0000256" key="3">
    <source>
        <dbReference type="ARBA" id="ARBA00012374"/>
    </source>
</evidence>
<feature type="transmembrane region" description="Helical" evidence="14">
    <location>
        <begin position="217"/>
        <end position="239"/>
    </location>
</feature>
<comment type="caution">
    <text evidence="15">The sequence shown here is derived from an EMBL/GenBank/DDBJ whole genome shotgun (WGS) entry which is preliminary data.</text>
</comment>
<feature type="transmembrane region" description="Helical" evidence="14">
    <location>
        <begin position="251"/>
        <end position="267"/>
    </location>
</feature>
<evidence type="ECO:0000256" key="5">
    <source>
        <dbReference type="ARBA" id="ARBA00022475"/>
    </source>
</evidence>
<dbReference type="Proteomes" id="UP000235162">
    <property type="component" value="Unassembled WGS sequence"/>
</dbReference>
<dbReference type="EC" id="3.6.1.27" evidence="3 14"/>
<feature type="transmembrane region" description="Helical" evidence="14">
    <location>
        <begin position="115"/>
        <end position="132"/>
    </location>
</feature>
<accession>A0AAP8MEU4</accession>
<evidence type="ECO:0000256" key="9">
    <source>
        <dbReference type="ARBA" id="ARBA00023136"/>
    </source>
</evidence>
<feature type="transmembrane region" description="Helical" evidence="14">
    <location>
        <begin position="6"/>
        <end position="30"/>
    </location>
</feature>
<dbReference type="GO" id="GO:0046677">
    <property type="term" value="P:response to antibiotic"/>
    <property type="evidence" value="ECO:0007669"/>
    <property type="project" value="UniProtKB-UniRule"/>
</dbReference>
<evidence type="ECO:0000256" key="1">
    <source>
        <dbReference type="ARBA" id="ARBA00004651"/>
    </source>
</evidence>
<evidence type="ECO:0000256" key="10">
    <source>
        <dbReference type="ARBA" id="ARBA00023251"/>
    </source>
</evidence>
<keyword evidence="10 14" id="KW-0046">Antibiotic resistance</keyword>
<feature type="transmembrane region" description="Helical" evidence="14">
    <location>
        <begin position="147"/>
        <end position="165"/>
    </location>
</feature>
<evidence type="ECO:0000256" key="8">
    <source>
        <dbReference type="ARBA" id="ARBA00022989"/>
    </source>
</evidence>
<dbReference type="GO" id="GO:0071555">
    <property type="term" value="P:cell wall organization"/>
    <property type="evidence" value="ECO:0007669"/>
    <property type="project" value="UniProtKB-KW"/>
</dbReference>
<keyword evidence="7 14" id="KW-0378">Hydrolase</keyword>
<dbReference type="InterPro" id="IPR003824">
    <property type="entry name" value="UppP"/>
</dbReference>
<reference evidence="15 16" key="1">
    <citation type="submission" date="2018-01" db="EMBL/GenBank/DDBJ databases">
        <title>The draft genome sequence of Halioglobus japonicus S1-36.</title>
        <authorList>
            <person name="Du Z.-J."/>
            <person name="Shi M.-J."/>
        </authorList>
    </citation>
    <scope>NUCLEOTIDE SEQUENCE [LARGE SCALE GENOMIC DNA]</scope>
    <source>
        <strain evidence="15 16">S1-36</strain>
    </source>
</reference>
<comment type="subcellular location">
    <subcellularLocation>
        <location evidence="1 14">Cell membrane</location>
        <topology evidence="1 14">Multi-pass membrane protein</topology>
    </subcellularLocation>
</comment>
<evidence type="ECO:0000313" key="16">
    <source>
        <dbReference type="Proteomes" id="UP000235162"/>
    </source>
</evidence>
<evidence type="ECO:0000256" key="13">
    <source>
        <dbReference type="ARBA" id="ARBA00047594"/>
    </source>
</evidence>
<dbReference type="PANTHER" id="PTHR30622">
    <property type="entry name" value="UNDECAPRENYL-DIPHOSPHATASE"/>
    <property type="match status" value="1"/>
</dbReference>
<gene>
    <name evidence="14" type="primary">uppP</name>
    <name evidence="15" type="ORF">C0029_08830</name>
</gene>
<dbReference type="GO" id="GO:0050380">
    <property type="term" value="F:undecaprenyl-diphosphatase activity"/>
    <property type="evidence" value="ECO:0007669"/>
    <property type="project" value="UniProtKB-UniRule"/>
</dbReference>
<dbReference type="GO" id="GO:0008360">
    <property type="term" value="P:regulation of cell shape"/>
    <property type="evidence" value="ECO:0007669"/>
    <property type="project" value="UniProtKB-KW"/>
</dbReference>
<name>A0AAP8MEU4_9GAMM</name>